<evidence type="ECO:0000313" key="3">
    <source>
        <dbReference type="Proteomes" id="UP000464262"/>
    </source>
</evidence>
<dbReference type="KEGG" id="vas:GT360_16415"/>
<keyword evidence="1" id="KW-0812">Transmembrane</keyword>
<organism evidence="2 3">
    <name type="scientific">Vibrio astriarenae</name>
    <dbReference type="NCBI Taxonomy" id="1481923"/>
    <lineage>
        <taxon>Bacteria</taxon>
        <taxon>Pseudomonadati</taxon>
        <taxon>Pseudomonadota</taxon>
        <taxon>Gammaproteobacteria</taxon>
        <taxon>Vibrionales</taxon>
        <taxon>Vibrionaceae</taxon>
        <taxon>Vibrio</taxon>
    </lineage>
</organism>
<feature type="transmembrane region" description="Helical" evidence="1">
    <location>
        <begin position="28"/>
        <end position="47"/>
    </location>
</feature>
<evidence type="ECO:0000313" key="2">
    <source>
        <dbReference type="EMBL" id="QIA65142.1"/>
    </source>
</evidence>
<keyword evidence="1" id="KW-1133">Transmembrane helix</keyword>
<evidence type="ECO:0000256" key="1">
    <source>
        <dbReference type="SAM" id="Phobius"/>
    </source>
</evidence>
<sequence length="79" mass="8554">MKSKKITLVSIVGCIVCLVLVKLDILALLAMLGAVFFLFFAVVHGGLSAAGREDDLFGAFQDSKKQSSNSLVDFFRSKK</sequence>
<name>A0A7Z2T6C7_9VIBR</name>
<dbReference type="Proteomes" id="UP000464262">
    <property type="component" value="Chromosome 2"/>
</dbReference>
<gene>
    <name evidence="2" type="ORF">GT360_16415</name>
</gene>
<accession>A0A7Z2T6C7</accession>
<proteinExistence type="predicted"/>
<reference evidence="2 3" key="1">
    <citation type="submission" date="2020-01" db="EMBL/GenBank/DDBJ databases">
        <title>Whole genome and functional gene identification of agarase of Vibrio HN897.</title>
        <authorList>
            <person name="Liu Y."/>
            <person name="Zhao Z."/>
        </authorList>
    </citation>
    <scope>NUCLEOTIDE SEQUENCE [LARGE SCALE GENOMIC DNA]</scope>
    <source>
        <strain evidence="2 3">HN897</strain>
    </source>
</reference>
<protein>
    <submittedName>
        <fullName evidence="2">Uncharacterized protein</fullName>
    </submittedName>
</protein>
<dbReference type="AlphaFoldDB" id="A0A7Z2T6C7"/>
<dbReference type="RefSeq" id="WP_164650042.1">
    <property type="nucleotide sequence ID" value="NZ_CP047476.1"/>
</dbReference>
<keyword evidence="3" id="KW-1185">Reference proteome</keyword>
<keyword evidence="1" id="KW-0472">Membrane</keyword>
<feature type="transmembrane region" description="Helical" evidence="1">
    <location>
        <begin position="6"/>
        <end position="21"/>
    </location>
</feature>
<dbReference type="EMBL" id="CP047476">
    <property type="protein sequence ID" value="QIA65142.1"/>
    <property type="molecule type" value="Genomic_DNA"/>
</dbReference>